<dbReference type="CDD" id="cd07067">
    <property type="entry name" value="HP_PGM_like"/>
    <property type="match status" value="1"/>
</dbReference>
<proteinExistence type="predicted"/>
<dbReference type="RefSeq" id="WP_099306792.1">
    <property type="nucleotide sequence ID" value="NZ_PDVP01000007.1"/>
</dbReference>
<name>A0A2G1QM52_9HYPH</name>
<dbReference type="PANTHER" id="PTHR47623">
    <property type="entry name" value="OS09G0287300 PROTEIN"/>
    <property type="match status" value="1"/>
</dbReference>
<reference evidence="1 2" key="1">
    <citation type="submission" date="2017-10" db="EMBL/GenBank/DDBJ databases">
        <title>Sedimentibacterium mangrovi gen. nov., sp. nov., a novel member of family Phyllobacteriacea isolated from mangrove sediment.</title>
        <authorList>
            <person name="Liao H."/>
            <person name="Tian Y."/>
        </authorList>
    </citation>
    <scope>NUCLEOTIDE SEQUENCE [LARGE SCALE GENOMIC DNA]</scope>
    <source>
        <strain evidence="1 2">X9-2-2</strain>
    </source>
</reference>
<dbReference type="Pfam" id="PF00300">
    <property type="entry name" value="His_Phos_1"/>
    <property type="match status" value="1"/>
</dbReference>
<gene>
    <name evidence="1" type="ORF">CSC94_13045</name>
</gene>
<dbReference type="SUPFAM" id="SSF53254">
    <property type="entry name" value="Phosphoglycerate mutase-like"/>
    <property type="match status" value="1"/>
</dbReference>
<dbReference type="InterPro" id="IPR013078">
    <property type="entry name" value="His_Pase_superF_clade-1"/>
</dbReference>
<dbReference type="PANTHER" id="PTHR47623:SF1">
    <property type="entry name" value="OS09G0287300 PROTEIN"/>
    <property type="match status" value="1"/>
</dbReference>
<evidence type="ECO:0000313" key="1">
    <source>
        <dbReference type="EMBL" id="PHP66606.1"/>
    </source>
</evidence>
<dbReference type="Proteomes" id="UP000221168">
    <property type="component" value="Unassembled WGS sequence"/>
</dbReference>
<dbReference type="SMART" id="SM00855">
    <property type="entry name" value="PGAM"/>
    <property type="match status" value="1"/>
</dbReference>
<comment type="caution">
    <text evidence="1">The sequence shown here is derived from an EMBL/GenBank/DDBJ whole genome shotgun (WGS) entry which is preliminary data.</text>
</comment>
<organism evidence="1 2">
    <name type="scientific">Zhengella mangrovi</name>
    <dbReference type="NCBI Taxonomy" id="1982044"/>
    <lineage>
        <taxon>Bacteria</taxon>
        <taxon>Pseudomonadati</taxon>
        <taxon>Pseudomonadota</taxon>
        <taxon>Alphaproteobacteria</taxon>
        <taxon>Hyphomicrobiales</taxon>
        <taxon>Notoacmeibacteraceae</taxon>
        <taxon>Zhengella</taxon>
    </lineage>
</organism>
<dbReference type="AlphaFoldDB" id="A0A2G1QM52"/>
<dbReference type="OrthoDB" id="9810154at2"/>
<keyword evidence="2" id="KW-1185">Reference proteome</keyword>
<sequence>MSRLYLLRHARAAWPMPGMRDFDRPLEPGARGEAEAIGLAMRANGQRPDTVICSTSRRARETWDGLAEGLEMDPDNAEFLDDLYCTDAAGYIDIVHKHPRTASIMVIGHNPMLEDLAFALCKRGGESESTTMENGFAPCGLAVIDFETPLSAIAPGKGRLRLFMTPEDL</sequence>
<protein>
    <submittedName>
        <fullName evidence="1">Histidine phosphatase</fullName>
    </submittedName>
</protein>
<dbReference type="EMBL" id="PDVP01000007">
    <property type="protein sequence ID" value="PHP66606.1"/>
    <property type="molecule type" value="Genomic_DNA"/>
</dbReference>
<accession>A0A2G1QM52</accession>
<dbReference type="Gene3D" id="3.40.50.1240">
    <property type="entry name" value="Phosphoglycerate mutase-like"/>
    <property type="match status" value="1"/>
</dbReference>
<dbReference type="InterPro" id="IPR029033">
    <property type="entry name" value="His_PPase_superfam"/>
</dbReference>
<evidence type="ECO:0000313" key="2">
    <source>
        <dbReference type="Proteomes" id="UP000221168"/>
    </source>
</evidence>